<protein>
    <recommendedName>
        <fullName evidence="3">Basic secretory peptidase family protein</fullName>
    </recommendedName>
</protein>
<accession>A0A4V3E1E2</accession>
<dbReference type="Proteomes" id="UP000294752">
    <property type="component" value="Unassembled WGS sequence"/>
</dbReference>
<proteinExistence type="predicted"/>
<dbReference type="EMBL" id="SNZV01000005">
    <property type="protein sequence ID" value="TDS12928.1"/>
    <property type="molecule type" value="Genomic_DNA"/>
</dbReference>
<organism evidence="1 2">
    <name type="scientific">Sphingobacterium paludis</name>
    <dbReference type="NCBI Taxonomy" id="1476465"/>
    <lineage>
        <taxon>Bacteria</taxon>
        <taxon>Pseudomonadati</taxon>
        <taxon>Bacteroidota</taxon>
        <taxon>Sphingobacteriia</taxon>
        <taxon>Sphingobacteriales</taxon>
        <taxon>Sphingobacteriaceae</taxon>
        <taxon>Sphingobacterium</taxon>
    </lineage>
</organism>
<reference evidence="1 2" key="1">
    <citation type="submission" date="2019-03" db="EMBL/GenBank/DDBJ databases">
        <title>Genomic Encyclopedia of Type Strains, Phase III (KMG-III): the genomes of soil and plant-associated and newly described type strains.</title>
        <authorList>
            <person name="Whitman W."/>
        </authorList>
    </citation>
    <scope>NUCLEOTIDE SEQUENCE [LARGE SCALE GENOMIC DNA]</scope>
    <source>
        <strain evidence="1 2">CGMCC 1.12801</strain>
    </source>
</reference>
<comment type="caution">
    <text evidence="1">The sequence shown here is derived from an EMBL/GenBank/DDBJ whole genome shotgun (WGS) entry which is preliminary data.</text>
</comment>
<dbReference type="RefSeq" id="WP_133640445.1">
    <property type="nucleotide sequence ID" value="NZ_SNZV01000005.1"/>
</dbReference>
<dbReference type="OrthoDB" id="978101at2"/>
<evidence type="ECO:0008006" key="3">
    <source>
        <dbReference type="Google" id="ProtNLM"/>
    </source>
</evidence>
<gene>
    <name evidence="1" type="ORF">B0I21_10559</name>
</gene>
<evidence type="ECO:0000313" key="1">
    <source>
        <dbReference type="EMBL" id="TDS12928.1"/>
    </source>
</evidence>
<dbReference type="AlphaFoldDB" id="A0A4V3E1E2"/>
<evidence type="ECO:0000313" key="2">
    <source>
        <dbReference type="Proteomes" id="UP000294752"/>
    </source>
</evidence>
<keyword evidence="2" id="KW-1185">Reference proteome</keyword>
<name>A0A4V3E1E2_9SPHI</name>
<sequence length="257" mass="29920">MKRQLKKWILGLAVSGLLFILLFVTIILNPVLLYASRTTYNGFTIYHNKTINPQFPDALDKAKALLKKSEFYKEDLGLTICLNDGSSYPKLVKMILGPAFAWAIDNKVVLQGEMNCAENYVELNGYKWNLIELLVHEMTHCLQYDNLGLWKSNPVANLPKWMWEGYAEYIARQGPLHDDLRKSLGSLENDDSDSWEITFEDHTIAPRELYHYQLMVRYCLEVKQFTYAQLLSNPSDDLVIEKEMRNWFTDQKQTHSQ</sequence>